<accession>A0ABU5TIQ3</accession>
<sequence>MYDLSQLHKEVKPRLINELRCILKFSTIESVELEDLKCVAVIGIPRHPNDKNCIPLFMVLQSNRKYFERAFTKVLKKKVDIRYKWTEWDCKFEGIPEFMIYFTIGLDKIDALIKEQVSDMASKLIASGHKSSEIDPKFIESNLIALMSGKHLNDLVA</sequence>
<proteinExistence type="predicted"/>
<name>A0ABU5TIQ3_9CYAN</name>
<dbReference type="RefSeq" id="WP_323261603.1">
    <property type="nucleotide sequence ID" value="NZ_JAYGIE010000052.1"/>
</dbReference>
<dbReference type="Proteomes" id="UP001301388">
    <property type="component" value="Unassembled WGS sequence"/>
</dbReference>
<evidence type="ECO:0000313" key="2">
    <source>
        <dbReference type="Proteomes" id="UP001301388"/>
    </source>
</evidence>
<keyword evidence="2" id="KW-1185">Reference proteome</keyword>
<reference evidence="1 2" key="1">
    <citation type="submission" date="2023-12" db="EMBL/GenBank/DDBJ databases">
        <title>Baltic Sea Cyanobacteria.</title>
        <authorList>
            <person name="Delbaje E."/>
            <person name="Fewer D.P."/>
            <person name="Shishido T.K."/>
        </authorList>
    </citation>
    <scope>NUCLEOTIDE SEQUENCE [LARGE SCALE GENOMIC DNA]</scope>
    <source>
        <strain evidence="1 2">UHCC 0370</strain>
    </source>
</reference>
<organism evidence="1 2">
    <name type="scientific">Pseudanabaena galeata UHCC 0370</name>
    <dbReference type="NCBI Taxonomy" id="3110310"/>
    <lineage>
        <taxon>Bacteria</taxon>
        <taxon>Bacillati</taxon>
        <taxon>Cyanobacteriota</taxon>
        <taxon>Cyanophyceae</taxon>
        <taxon>Pseudanabaenales</taxon>
        <taxon>Pseudanabaenaceae</taxon>
        <taxon>Pseudanabaena</taxon>
    </lineage>
</organism>
<protein>
    <submittedName>
        <fullName evidence="1">Uncharacterized protein</fullName>
    </submittedName>
</protein>
<evidence type="ECO:0000313" key="1">
    <source>
        <dbReference type="EMBL" id="MEA5478024.1"/>
    </source>
</evidence>
<dbReference type="EMBL" id="JAYGIE010000052">
    <property type="protein sequence ID" value="MEA5478024.1"/>
    <property type="molecule type" value="Genomic_DNA"/>
</dbReference>
<comment type="caution">
    <text evidence="1">The sequence shown here is derived from an EMBL/GenBank/DDBJ whole genome shotgun (WGS) entry which is preliminary data.</text>
</comment>
<gene>
    <name evidence="1" type="ORF">VB774_10375</name>
</gene>